<organism evidence="1 2">
    <name type="scientific">Tulasnella calospora MUT 4182</name>
    <dbReference type="NCBI Taxonomy" id="1051891"/>
    <lineage>
        <taxon>Eukaryota</taxon>
        <taxon>Fungi</taxon>
        <taxon>Dikarya</taxon>
        <taxon>Basidiomycota</taxon>
        <taxon>Agaricomycotina</taxon>
        <taxon>Agaricomycetes</taxon>
        <taxon>Cantharellales</taxon>
        <taxon>Tulasnellaceae</taxon>
        <taxon>Tulasnella</taxon>
    </lineage>
</organism>
<dbReference type="AlphaFoldDB" id="A0A0C3Q8D5"/>
<reference evidence="1 2" key="1">
    <citation type="submission" date="2014-04" db="EMBL/GenBank/DDBJ databases">
        <authorList>
            <consortium name="DOE Joint Genome Institute"/>
            <person name="Kuo A."/>
            <person name="Girlanda M."/>
            <person name="Perotto S."/>
            <person name="Kohler A."/>
            <person name="Nagy L.G."/>
            <person name="Floudas D."/>
            <person name="Copeland A."/>
            <person name="Barry K.W."/>
            <person name="Cichocki N."/>
            <person name="Veneault-Fourrey C."/>
            <person name="LaButti K."/>
            <person name="Lindquist E.A."/>
            <person name="Lipzen A."/>
            <person name="Lundell T."/>
            <person name="Morin E."/>
            <person name="Murat C."/>
            <person name="Sun H."/>
            <person name="Tunlid A."/>
            <person name="Henrissat B."/>
            <person name="Grigoriev I.V."/>
            <person name="Hibbett D.S."/>
            <person name="Martin F."/>
            <person name="Nordberg H.P."/>
            <person name="Cantor M.N."/>
            <person name="Hua S.X."/>
        </authorList>
    </citation>
    <scope>NUCLEOTIDE SEQUENCE [LARGE SCALE GENOMIC DNA]</scope>
    <source>
        <strain evidence="1 2">MUT 4182</strain>
    </source>
</reference>
<accession>A0A0C3Q8D5</accession>
<evidence type="ECO:0000313" key="2">
    <source>
        <dbReference type="Proteomes" id="UP000054248"/>
    </source>
</evidence>
<dbReference type="EMBL" id="KN823193">
    <property type="protein sequence ID" value="KIO19989.1"/>
    <property type="molecule type" value="Genomic_DNA"/>
</dbReference>
<gene>
    <name evidence="1" type="ORF">M407DRAFT_245974</name>
</gene>
<sequence>MELLRRILRARQTPYQLSSERAESFARPLKRLYAQETVLNTLGTDGLLEGLETGCIF</sequence>
<evidence type="ECO:0000313" key="1">
    <source>
        <dbReference type="EMBL" id="KIO19989.1"/>
    </source>
</evidence>
<protein>
    <submittedName>
        <fullName evidence="1">Uncharacterized protein</fullName>
    </submittedName>
</protein>
<keyword evidence="2" id="KW-1185">Reference proteome</keyword>
<proteinExistence type="predicted"/>
<dbReference type="HOGENOM" id="CLU_2998181_0_0_1"/>
<name>A0A0C3Q8D5_9AGAM</name>
<dbReference type="Proteomes" id="UP000054248">
    <property type="component" value="Unassembled WGS sequence"/>
</dbReference>
<reference evidence="2" key="2">
    <citation type="submission" date="2015-01" db="EMBL/GenBank/DDBJ databases">
        <title>Evolutionary Origins and Diversification of the Mycorrhizal Mutualists.</title>
        <authorList>
            <consortium name="DOE Joint Genome Institute"/>
            <consortium name="Mycorrhizal Genomics Consortium"/>
            <person name="Kohler A."/>
            <person name="Kuo A."/>
            <person name="Nagy L.G."/>
            <person name="Floudas D."/>
            <person name="Copeland A."/>
            <person name="Barry K.W."/>
            <person name="Cichocki N."/>
            <person name="Veneault-Fourrey C."/>
            <person name="LaButti K."/>
            <person name="Lindquist E.A."/>
            <person name="Lipzen A."/>
            <person name="Lundell T."/>
            <person name="Morin E."/>
            <person name="Murat C."/>
            <person name="Riley R."/>
            <person name="Ohm R."/>
            <person name="Sun H."/>
            <person name="Tunlid A."/>
            <person name="Henrissat B."/>
            <person name="Grigoriev I.V."/>
            <person name="Hibbett D.S."/>
            <person name="Martin F."/>
        </authorList>
    </citation>
    <scope>NUCLEOTIDE SEQUENCE [LARGE SCALE GENOMIC DNA]</scope>
    <source>
        <strain evidence="2">MUT 4182</strain>
    </source>
</reference>